<dbReference type="InterPro" id="IPR050596">
    <property type="entry name" value="AspAT/PAT-like"/>
</dbReference>
<keyword evidence="3 6" id="KW-0032">Aminotransferase</keyword>
<keyword evidence="4 6" id="KW-0808">Transferase</keyword>
<evidence type="ECO:0000256" key="1">
    <source>
        <dbReference type="ARBA" id="ARBA00001933"/>
    </source>
</evidence>
<dbReference type="RefSeq" id="WP_260749495.1">
    <property type="nucleotide sequence ID" value="NZ_CP092109.1"/>
</dbReference>
<dbReference type="InterPro" id="IPR015424">
    <property type="entry name" value="PyrdxlP-dep_Trfase"/>
</dbReference>
<evidence type="ECO:0000313" key="8">
    <source>
        <dbReference type="EMBL" id="UWZ81124.1"/>
    </source>
</evidence>
<dbReference type="EC" id="2.6.1.-" evidence="6"/>
<reference evidence="8" key="1">
    <citation type="journal article" date="2022" name="Environ. Microbiol.">
        <title>Geoalkalibacter halelectricus SAP #1 sp. nov. possessing extracellular electron transfer and mineral#reducing capabilities from a haloalkaline environment.</title>
        <authorList>
            <person name="Yadav S."/>
            <person name="Singh R."/>
            <person name="Sundharam S.S."/>
            <person name="Chaudhary S."/>
            <person name="Krishnamurthi S."/>
            <person name="Patil S.A."/>
        </authorList>
    </citation>
    <scope>NUCLEOTIDE SEQUENCE</scope>
    <source>
        <strain evidence="8">SAP-1</strain>
    </source>
</reference>
<evidence type="ECO:0000256" key="6">
    <source>
        <dbReference type="RuleBase" id="RU000481"/>
    </source>
</evidence>
<organism evidence="8 9">
    <name type="scientific">Geoalkalibacter halelectricus</name>
    <dbReference type="NCBI Taxonomy" id="2847045"/>
    <lineage>
        <taxon>Bacteria</taxon>
        <taxon>Pseudomonadati</taxon>
        <taxon>Thermodesulfobacteriota</taxon>
        <taxon>Desulfuromonadia</taxon>
        <taxon>Desulfuromonadales</taxon>
        <taxon>Geoalkalibacteraceae</taxon>
        <taxon>Geoalkalibacter</taxon>
    </lineage>
</organism>
<evidence type="ECO:0000313" key="9">
    <source>
        <dbReference type="Proteomes" id="UP001060414"/>
    </source>
</evidence>
<sequence>MKYSINPHIREVNFPPISEVWDWVAAGRHPQDRPLFDLCQAVPSYPPAPQLVDHLESMIRDPAVYRYSPDEGLPEVRQGLCDHYRQRYDAAMNPRHLCLTIGASQAFWLAIVTLCRPGDEVVVAVPYYFDHVMALDMLGIRSVFAPFDEESGGVPDVRALASRINSRTRALLLVSPSNPTGAVAPPEVLGEIFELAKKNDVALILDETYGEFIPGGARPHDLFTRPDWDDHFIHLASFGKTFALTGLRAGVLAAAPEFLHHALKAQDTMAVCAPRITQLAILYGVRHLADWVAANRERMHRRHALFIEQFCGHGNPFRLVAGGSFFAWVRHPFPGHTGRQVSRLLLEEAGVLTLGGEIFGPGLTSYLRIALGNLEEEQIPEAVRRFRALRV</sequence>
<dbReference type="PANTHER" id="PTHR46383">
    <property type="entry name" value="ASPARTATE AMINOTRANSFERASE"/>
    <property type="match status" value="1"/>
</dbReference>
<dbReference type="InterPro" id="IPR004838">
    <property type="entry name" value="NHTrfase_class1_PyrdxlP-BS"/>
</dbReference>
<dbReference type="Pfam" id="PF00155">
    <property type="entry name" value="Aminotran_1_2"/>
    <property type="match status" value="1"/>
</dbReference>
<accession>A0ABY5ZTY7</accession>
<dbReference type="Gene3D" id="3.40.640.10">
    <property type="entry name" value="Type I PLP-dependent aspartate aminotransferase-like (Major domain)"/>
    <property type="match status" value="1"/>
</dbReference>
<name>A0ABY5ZTY7_9BACT</name>
<dbReference type="EMBL" id="CP092109">
    <property type="protein sequence ID" value="UWZ81124.1"/>
    <property type="molecule type" value="Genomic_DNA"/>
</dbReference>
<dbReference type="SUPFAM" id="SSF53383">
    <property type="entry name" value="PLP-dependent transferases"/>
    <property type="match status" value="1"/>
</dbReference>
<dbReference type="InterPro" id="IPR015421">
    <property type="entry name" value="PyrdxlP-dep_Trfase_major"/>
</dbReference>
<dbReference type="GO" id="GO:0008483">
    <property type="term" value="F:transaminase activity"/>
    <property type="evidence" value="ECO:0007669"/>
    <property type="project" value="UniProtKB-KW"/>
</dbReference>
<keyword evidence="9" id="KW-1185">Reference proteome</keyword>
<protein>
    <recommendedName>
        <fullName evidence="6">Aminotransferase</fullName>
        <ecNumber evidence="6">2.6.1.-</ecNumber>
    </recommendedName>
</protein>
<evidence type="ECO:0000259" key="7">
    <source>
        <dbReference type="Pfam" id="PF00155"/>
    </source>
</evidence>
<comment type="cofactor">
    <cofactor evidence="1 6">
        <name>pyridoxal 5'-phosphate</name>
        <dbReference type="ChEBI" id="CHEBI:597326"/>
    </cofactor>
</comment>
<dbReference type="Proteomes" id="UP001060414">
    <property type="component" value="Chromosome"/>
</dbReference>
<evidence type="ECO:0000256" key="4">
    <source>
        <dbReference type="ARBA" id="ARBA00022679"/>
    </source>
</evidence>
<evidence type="ECO:0000256" key="2">
    <source>
        <dbReference type="ARBA" id="ARBA00007441"/>
    </source>
</evidence>
<evidence type="ECO:0000256" key="3">
    <source>
        <dbReference type="ARBA" id="ARBA00022576"/>
    </source>
</evidence>
<feature type="domain" description="Aminotransferase class I/classII large" evidence="7">
    <location>
        <begin position="35"/>
        <end position="386"/>
    </location>
</feature>
<gene>
    <name evidence="8" type="ORF">L9S41_06940</name>
</gene>
<dbReference type="PANTHER" id="PTHR46383:SF1">
    <property type="entry name" value="ASPARTATE AMINOTRANSFERASE"/>
    <property type="match status" value="1"/>
</dbReference>
<dbReference type="PROSITE" id="PS00105">
    <property type="entry name" value="AA_TRANSFER_CLASS_1"/>
    <property type="match status" value="1"/>
</dbReference>
<proteinExistence type="inferred from homology"/>
<dbReference type="NCBIfam" id="NF005732">
    <property type="entry name" value="PRK07550.1"/>
    <property type="match status" value="1"/>
</dbReference>
<comment type="similarity">
    <text evidence="2 6">Belongs to the class-I pyridoxal-phosphate-dependent aminotransferase family.</text>
</comment>
<keyword evidence="5" id="KW-0663">Pyridoxal phosphate</keyword>
<dbReference type="CDD" id="cd00609">
    <property type="entry name" value="AAT_like"/>
    <property type="match status" value="1"/>
</dbReference>
<dbReference type="InterPro" id="IPR004839">
    <property type="entry name" value="Aminotransferase_I/II_large"/>
</dbReference>
<evidence type="ECO:0000256" key="5">
    <source>
        <dbReference type="ARBA" id="ARBA00022898"/>
    </source>
</evidence>